<keyword evidence="2" id="KW-1133">Transmembrane helix</keyword>
<evidence type="ECO:0000313" key="4">
    <source>
        <dbReference type="Proteomes" id="UP000013827"/>
    </source>
</evidence>
<reference evidence="4" key="1">
    <citation type="journal article" date="2013" name="Nature">
        <title>Pan genome of the phytoplankton Emiliania underpins its global distribution.</title>
        <authorList>
            <person name="Read B.A."/>
            <person name="Kegel J."/>
            <person name="Klute M.J."/>
            <person name="Kuo A."/>
            <person name="Lefebvre S.C."/>
            <person name="Maumus F."/>
            <person name="Mayer C."/>
            <person name="Miller J."/>
            <person name="Monier A."/>
            <person name="Salamov A."/>
            <person name="Young J."/>
            <person name="Aguilar M."/>
            <person name="Claverie J.M."/>
            <person name="Frickenhaus S."/>
            <person name="Gonzalez K."/>
            <person name="Herman E.K."/>
            <person name="Lin Y.C."/>
            <person name="Napier J."/>
            <person name="Ogata H."/>
            <person name="Sarno A.F."/>
            <person name="Shmutz J."/>
            <person name="Schroeder D."/>
            <person name="de Vargas C."/>
            <person name="Verret F."/>
            <person name="von Dassow P."/>
            <person name="Valentin K."/>
            <person name="Van de Peer Y."/>
            <person name="Wheeler G."/>
            <person name="Dacks J.B."/>
            <person name="Delwiche C.F."/>
            <person name="Dyhrman S.T."/>
            <person name="Glockner G."/>
            <person name="John U."/>
            <person name="Richards T."/>
            <person name="Worden A.Z."/>
            <person name="Zhang X."/>
            <person name="Grigoriev I.V."/>
            <person name="Allen A.E."/>
            <person name="Bidle K."/>
            <person name="Borodovsky M."/>
            <person name="Bowler C."/>
            <person name="Brownlee C."/>
            <person name="Cock J.M."/>
            <person name="Elias M."/>
            <person name="Gladyshev V.N."/>
            <person name="Groth M."/>
            <person name="Guda C."/>
            <person name="Hadaegh A."/>
            <person name="Iglesias-Rodriguez M.D."/>
            <person name="Jenkins J."/>
            <person name="Jones B.M."/>
            <person name="Lawson T."/>
            <person name="Leese F."/>
            <person name="Lindquist E."/>
            <person name="Lobanov A."/>
            <person name="Lomsadze A."/>
            <person name="Malik S.B."/>
            <person name="Marsh M.E."/>
            <person name="Mackinder L."/>
            <person name="Mock T."/>
            <person name="Mueller-Roeber B."/>
            <person name="Pagarete A."/>
            <person name="Parker M."/>
            <person name="Probert I."/>
            <person name="Quesneville H."/>
            <person name="Raines C."/>
            <person name="Rensing S.A."/>
            <person name="Riano-Pachon D.M."/>
            <person name="Richier S."/>
            <person name="Rokitta S."/>
            <person name="Shiraiwa Y."/>
            <person name="Soanes D.M."/>
            <person name="van der Giezen M."/>
            <person name="Wahlund T.M."/>
            <person name="Williams B."/>
            <person name="Wilson W."/>
            <person name="Wolfe G."/>
            <person name="Wurch L.L."/>
        </authorList>
    </citation>
    <scope>NUCLEOTIDE SEQUENCE</scope>
</reference>
<reference evidence="3" key="2">
    <citation type="submission" date="2024-10" db="UniProtKB">
        <authorList>
            <consortium name="EnsemblProtists"/>
        </authorList>
    </citation>
    <scope>IDENTIFICATION</scope>
</reference>
<keyword evidence="4" id="KW-1185">Reference proteome</keyword>
<dbReference type="PANTHER" id="PTHR33802">
    <property type="entry name" value="SI:CH211-161H7.5-RELATED"/>
    <property type="match status" value="1"/>
</dbReference>
<organism evidence="3 4">
    <name type="scientific">Emiliania huxleyi (strain CCMP1516)</name>
    <dbReference type="NCBI Taxonomy" id="280463"/>
    <lineage>
        <taxon>Eukaryota</taxon>
        <taxon>Haptista</taxon>
        <taxon>Haptophyta</taxon>
        <taxon>Prymnesiophyceae</taxon>
        <taxon>Isochrysidales</taxon>
        <taxon>Noelaerhabdaceae</taxon>
        <taxon>Emiliania</taxon>
    </lineage>
</organism>
<dbReference type="EnsemblProtists" id="EOD07071">
    <property type="protein sequence ID" value="EOD07071"/>
    <property type="gene ID" value="EMIHUDRAFT_461834"/>
</dbReference>
<accession>A0A0D3I736</accession>
<evidence type="ECO:0000256" key="1">
    <source>
        <dbReference type="SAM" id="MobiDB-lite"/>
    </source>
</evidence>
<proteinExistence type="predicted"/>
<dbReference type="GeneID" id="17253225"/>
<evidence type="ECO:0000256" key="2">
    <source>
        <dbReference type="SAM" id="Phobius"/>
    </source>
</evidence>
<feature type="region of interest" description="Disordered" evidence="1">
    <location>
        <begin position="319"/>
        <end position="343"/>
    </location>
</feature>
<feature type="transmembrane region" description="Helical" evidence="2">
    <location>
        <begin position="12"/>
        <end position="30"/>
    </location>
</feature>
<keyword evidence="2" id="KW-0472">Membrane</keyword>
<feature type="transmembrane region" description="Helical" evidence="2">
    <location>
        <begin position="155"/>
        <end position="176"/>
    </location>
</feature>
<dbReference type="RefSeq" id="XP_005759500.1">
    <property type="nucleotide sequence ID" value="XM_005759443.1"/>
</dbReference>
<dbReference type="KEGG" id="ehx:EMIHUDRAFT_461834"/>
<name>A0A0D3I736_EMIH1</name>
<feature type="transmembrane region" description="Helical" evidence="2">
    <location>
        <begin position="188"/>
        <end position="205"/>
    </location>
</feature>
<dbReference type="OMA" id="TEIAHTH"/>
<dbReference type="Proteomes" id="UP000013827">
    <property type="component" value="Unassembled WGS sequence"/>
</dbReference>
<evidence type="ECO:0008006" key="5">
    <source>
        <dbReference type="Google" id="ProtNLM"/>
    </source>
</evidence>
<feature type="transmembrane region" description="Helical" evidence="2">
    <location>
        <begin position="50"/>
        <end position="74"/>
    </location>
</feature>
<feature type="transmembrane region" description="Helical" evidence="2">
    <location>
        <begin position="212"/>
        <end position="228"/>
    </location>
</feature>
<dbReference type="AlphaFoldDB" id="A0A0D3I736"/>
<evidence type="ECO:0000313" key="3">
    <source>
        <dbReference type="EnsemblProtists" id="EOD07071"/>
    </source>
</evidence>
<keyword evidence="2" id="KW-0812">Transmembrane</keyword>
<feature type="transmembrane region" description="Helical" evidence="2">
    <location>
        <begin position="117"/>
        <end position="135"/>
    </location>
</feature>
<protein>
    <recommendedName>
        <fullName evidence="5">Tryptophan-rich sensory protein</fullName>
    </recommendedName>
</protein>
<dbReference type="HOGENOM" id="CLU_809963_0_0_1"/>
<sequence>MKTPPPSPVVPAAAVVLAFVAMAVANYLVTDNNLGAVKFTNTEIAHTHPVYGLPIGWAFAIWGIIYTLEGLFVVYQALPFQRFGGLREPSYAKIRGPVLALFAANSAWLFLFGYEVYWASQVVILVYDALLFVVLRRLDVNQLSSRRSAASKLAAAAFSANASWVTVASCLGIQVVLLDEGWLPSPDFAIGLLVVAVAVACAATFEYSDPVYAAVAAWALGGIIANQADASEFGCKSQICPACLAAAIPICSRDDTSARDGRPNGFAPLDCDSYTESSPDECVVAKSASVVGWAYAGIGCVAFALAAGLVRGYLRRQAEKRAPRPQPPFLEDVPSTPASGDSP</sequence>
<feature type="transmembrane region" description="Helical" evidence="2">
    <location>
        <begin position="293"/>
        <end position="314"/>
    </location>
</feature>
<dbReference type="PANTHER" id="PTHR33802:SF1">
    <property type="entry name" value="XK-RELATED PROTEIN"/>
    <property type="match status" value="1"/>
</dbReference>
<dbReference type="PaxDb" id="2903-EOD07071"/>